<dbReference type="AlphaFoldDB" id="A0A7T8GVP8"/>
<dbReference type="Proteomes" id="UP000595437">
    <property type="component" value="Chromosome 13"/>
</dbReference>
<evidence type="ECO:0000313" key="1">
    <source>
        <dbReference type="EMBL" id="QQP38673.1"/>
    </source>
</evidence>
<keyword evidence="2" id="KW-1185">Reference proteome</keyword>
<evidence type="ECO:0000313" key="2">
    <source>
        <dbReference type="Proteomes" id="UP000595437"/>
    </source>
</evidence>
<proteinExistence type="predicted"/>
<protein>
    <submittedName>
        <fullName evidence="1">Uncharacterized protein</fullName>
    </submittedName>
</protein>
<dbReference type="EMBL" id="CP045902">
    <property type="protein sequence ID" value="QQP38673.1"/>
    <property type="molecule type" value="Genomic_DNA"/>
</dbReference>
<organism evidence="1 2">
    <name type="scientific">Caligus rogercresseyi</name>
    <name type="common">Sea louse</name>
    <dbReference type="NCBI Taxonomy" id="217165"/>
    <lineage>
        <taxon>Eukaryota</taxon>
        <taxon>Metazoa</taxon>
        <taxon>Ecdysozoa</taxon>
        <taxon>Arthropoda</taxon>
        <taxon>Crustacea</taxon>
        <taxon>Multicrustacea</taxon>
        <taxon>Hexanauplia</taxon>
        <taxon>Copepoda</taxon>
        <taxon>Siphonostomatoida</taxon>
        <taxon>Caligidae</taxon>
        <taxon>Caligus</taxon>
    </lineage>
</organism>
<sequence>MTEQHNNWNKIAGVLIAGCNPTEIAFTLNVSRPSVYDVKNALVAGRDLE</sequence>
<gene>
    <name evidence="1" type="ORF">FKW44_019318</name>
</gene>
<accession>A0A7T8GVP8</accession>
<reference evidence="2" key="1">
    <citation type="submission" date="2021-01" db="EMBL/GenBank/DDBJ databases">
        <title>Caligus Genome Assembly.</title>
        <authorList>
            <person name="Gallardo-Escarate C."/>
        </authorList>
    </citation>
    <scope>NUCLEOTIDE SEQUENCE [LARGE SCALE GENOMIC DNA]</scope>
</reference>
<name>A0A7T8GVP8_CALRO</name>